<dbReference type="PANTHER" id="PTHR11839">
    <property type="entry name" value="UDP/ADP-SUGAR PYROPHOSPHATASE"/>
    <property type="match status" value="1"/>
</dbReference>
<dbReference type="Proteomes" id="UP001150238">
    <property type="component" value="Unassembled WGS sequence"/>
</dbReference>
<reference evidence="4" key="2">
    <citation type="journal article" date="2023" name="Proc. Natl. Acad. Sci. U.S.A.">
        <title>A global phylogenomic analysis of the shiitake genus Lentinula.</title>
        <authorList>
            <person name="Sierra-Patev S."/>
            <person name="Min B."/>
            <person name="Naranjo-Ortiz M."/>
            <person name="Looney B."/>
            <person name="Konkel Z."/>
            <person name="Slot J.C."/>
            <person name="Sakamoto Y."/>
            <person name="Steenwyk J.L."/>
            <person name="Rokas A."/>
            <person name="Carro J."/>
            <person name="Camarero S."/>
            <person name="Ferreira P."/>
            <person name="Molpeceres G."/>
            <person name="Ruiz-Duenas F.J."/>
            <person name="Serrano A."/>
            <person name="Henrissat B."/>
            <person name="Drula E."/>
            <person name="Hughes K.W."/>
            <person name="Mata J.L."/>
            <person name="Ishikawa N.K."/>
            <person name="Vargas-Isla R."/>
            <person name="Ushijima S."/>
            <person name="Smith C.A."/>
            <person name="Donoghue J."/>
            <person name="Ahrendt S."/>
            <person name="Andreopoulos W."/>
            <person name="He G."/>
            <person name="LaButti K."/>
            <person name="Lipzen A."/>
            <person name="Ng V."/>
            <person name="Riley R."/>
            <person name="Sandor L."/>
            <person name="Barry K."/>
            <person name="Martinez A.T."/>
            <person name="Xiao Y."/>
            <person name="Gibbons J.G."/>
            <person name="Terashima K."/>
            <person name="Grigoriev I.V."/>
            <person name="Hibbett D."/>
        </authorList>
    </citation>
    <scope>NUCLEOTIDE SEQUENCE</scope>
    <source>
        <strain evidence="4">Sp2 HRB7682 ss15</strain>
    </source>
</reference>
<dbReference type="GO" id="GO:0016462">
    <property type="term" value="F:pyrophosphatase activity"/>
    <property type="evidence" value="ECO:0007669"/>
    <property type="project" value="UniProtKB-ARBA"/>
</dbReference>
<dbReference type="PRINTS" id="PR00502">
    <property type="entry name" value="NUDIXFAMILY"/>
</dbReference>
<evidence type="ECO:0000256" key="1">
    <source>
        <dbReference type="ARBA" id="ARBA00022801"/>
    </source>
</evidence>
<dbReference type="GO" id="GO:0019693">
    <property type="term" value="P:ribose phosphate metabolic process"/>
    <property type="evidence" value="ECO:0007669"/>
    <property type="project" value="TreeGrafter"/>
</dbReference>
<dbReference type="InterPro" id="IPR020084">
    <property type="entry name" value="NUDIX_hydrolase_CS"/>
</dbReference>
<name>A0A9W9B1Q1_9AGAR</name>
<comment type="caution">
    <text evidence="4">The sequence shown here is derived from an EMBL/GenBank/DDBJ whole genome shotgun (WGS) entry which is preliminary data.</text>
</comment>
<dbReference type="PROSITE" id="PS51462">
    <property type="entry name" value="NUDIX"/>
    <property type="match status" value="1"/>
</dbReference>
<dbReference type="GO" id="GO:0006753">
    <property type="term" value="P:nucleoside phosphate metabolic process"/>
    <property type="evidence" value="ECO:0007669"/>
    <property type="project" value="TreeGrafter"/>
</dbReference>
<feature type="domain" description="Nudix hydrolase" evidence="3">
    <location>
        <begin position="70"/>
        <end position="144"/>
    </location>
</feature>
<dbReference type="InterPro" id="IPR015797">
    <property type="entry name" value="NUDIX_hydrolase-like_dom_sf"/>
</dbReference>
<organism evidence="4 5">
    <name type="scientific">Lentinula lateritia</name>
    <dbReference type="NCBI Taxonomy" id="40482"/>
    <lineage>
        <taxon>Eukaryota</taxon>
        <taxon>Fungi</taxon>
        <taxon>Dikarya</taxon>
        <taxon>Basidiomycota</taxon>
        <taxon>Agaricomycotina</taxon>
        <taxon>Agaricomycetes</taxon>
        <taxon>Agaricomycetidae</taxon>
        <taxon>Agaricales</taxon>
        <taxon>Marasmiineae</taxon>
        <taxon>Omphalotaceae</taxon>
        <taxon>Lentinula</taxon>
    </lineage>
</organism>
<dbReference type="SUPFAM" id="SSF55811">
    <property type="entry name" value="Nudix"/>
    <property type="match status" value="1"/>
</dbReference>
<dbReference type="PANTHER" id="PTHR11839:SF1">
    <property type="entry name" value="ADP-SUGAR PYROPHOSPHATASE"/>
    <property type="match status" value="1"/>
</dbReference>
<proteinExistence type="inferred from homology"/>
<dbReference type="EMBL" id="JANVFS010000002">
    <property type="protein sequence ID" value="KAJ4495074.1"/>
    <property type="molecule type" value="Genomic_DNA"/>
</dbReference>
<accession>A0A9W9B1Q1</accession>
<evidence type="ECO:0000256" key="2">
    <source>
        <dbReference type="RuleBase" id="RU003476"/>
    </source>
</evidence>
<reference evidence="4" key="1">
    <citation type="submission" date="2022-08" db="EMBL/GenBank/DDBJ databases">
        <authorList>
            <consortium name="DOE Joint Genome Institute"/>
            <person name="Min B."/>
            <person name="Riley R."/>
            <person name="Sierra-Patev S."/>
            <person name="Naranjo-Ortiz M."/>
            <person name="Looney B."/>
            <person name="Konkel Z."/>
            <person name="Slot J.C."/>
            <person name="Sakamoto Y."/>
            <person name="Steenwyk J.L."/>
            <person name="Rokas A."/>
            <person name="Carro J."/>
            <person name="Camarero S."/>
            <person name="Ferreira P."/>
            <person name="Molpeceres G."/>
            <person name="Ruiz-Duenas F.J."/>
            <person name="Serrano A."/>
            <person name="Henrissat B."/>
            <person name="Drula E."/>
            <person name="Hughes K.W."/>
            <person name="Mata J.L."/>
            <person name="Ishikawa N.K."/>
            <person name="Vargas-Isla R."/>
            <person name="Ushijima S."/>
            <person name="Smith C.A."/>
            <person name="Ahrendt S."/>
            <person name="Andreopoulos W."/>
            <person name="He G."/>
            <person name="Labutti K."/>
            <person name="Lipzen A."/>
            <person name="Ng V."/>
            <person name="Sandor L."/>
            <person name="Barry K."/>
            <person name="Martinez A.T."/>
            <person name="Xiao Y."/>
            <person name="Gibbons J.G."/>
            <person name="Terashima K."/>
            <person name="Hibbett D.S."/>
            <person name="Grigoriev I.V."/>
        </authorList>
    </citation>
    <scope>NUCLEOTIDE SEQUENCE</scope>
    <source>
        <strain evidence="4">Sp2 HRB7682 ss15</strain>
    </source>
</reference>
<dbReference type="InterPro" id="IPR020476">
    <property type="entry name" value="Nudix_hydrolase"/>
</dbReference>
<gene>
    <name evidence="4" type="ORF">C8J55DRAFT_484727</name>
</gene>
<dbReference type="Gene3D" id="3.90.79.10">
    <property type="entry name" value="Nucleoside Triphosphate Pyrophosphohydrolase"/>
    <property type="match status" value="1"/>
</dbReference>
<dbReference type="PROSITE" id="PS00893">
    <property type="entry name" value="NUDIX_BOX"/>
    <property type="match status" value="1"/>
</dbReference>
<evidence type="ECO:0000313" key="5">
    <source>
        <dbReference type="Proteomes" id="UP001150238"/>
    </source>
</evidence>
<dbReference type="Pfam" id="PF00293">
    <property type="entry name" value="NUDIX"/>
    <property type="match status" value="1"/>
</dbReference>
<comment type="similarity">
    <text evidence="2">Belongs to the Nudix hydrolase family.</text>
</comment>
<protein>
    <submittedName>
        <fullName evidence="4">NUDIX hydrolase domain-like protein</fullName>
    </submittedName>
</protein>
<evidence type="ECO:0000259" key="3">
    <source>
        <dbReference type="PROSITE" id="PS51462"/>
    </source>
</evidence>
<sequence>MEINRFQIEEQNQVGFWMGSYHNGEMIQKHTLLLVLIALRYGDQDEWWTEMLANDDGAIQGAEDAFTDCLNAVAILAILKSKANSFPPSSVVVEQYRPLIGKFIIELPAGLVDEGETPEQAAIRELEEETGYNALSLAARPLHY</sequence>
<keyword evidence="1 2" id="KW-0378">Hydrolase</keyword>
<evidence type="ECO:0000313" key="4">
    <source>
        <dbReference type="EMBL" id="KAJ4495074.1"/>
    </source>
</evidence>
<dbReference type="InterPro" id="IPR000086">
    <property type="entry name" value="NUDIX_hydrolase_dom"/>
</dbReference>
<dbReference type="AlphaFoldDB" id="A0A9W9B1Q1"/>